<organism evidence="1 2">
    <name type="scientific">Psilocybe cubensis</name>
    <name type="common">Psychedelic mushroom</name>
    <name type="synonym">Stropharia cubensis</name>
    <dbReference type="NCBI Taxonomy" id="181762"/>
    <lineage>
        <taxon>Eukaryota</taxon>
        <taxon>Fungi</taxon>
        <taxon>Dikarya</taxon>
        <taxon>Basidiomycota</taxon>
        <taxon>Agaricomycotina</taxon>
        <taxon>Agaricomycetes</taxon>
        <taxon>Agaricomycetidae</taxon>
        <taxon>Agaricales</taxon>
        <taxon>Agaricineae</taxon>
        <taxon>Strophariaceae</taxon>
        <taxon>Psilocybe</taxon>
    </lineage>
</organism>
<dbReference type="Proteomes" id="UP000664032">
    <property type="component" value="Unassembled WGS sequence"/>
</dbReference>
<evidence type="ECO:0000313" key="2">
    <source>
        <dbReference type="Proteomes" id="UP000664032"/>
    </source>
</evidence>
<dbReference type="EMBL" id="JAFIQS020000006">
    <property type="protein sequence ID" value="KAH9480116.1"/>
    <property type="molecule type" value="Genomic_DNA"/>
</dbReference>
<evidence type="ECO:0000313" key="1">
    <source>
        <dbReference type="EMBL" id="KAH9480116.1"/>
    </source>
</evidence>
<comment type="caution">
    <text evidence="1">The sequence shown here is derived from an EMBL/GenBank/DDBJ whole genome shotgun (WGS) entry which is preliminary data.</text>
</comment>
<gene>
    <name evidence="1" type="ORF">JR316_0006713</name>
</gene>
<accession>A0ACB8GY00</accession>
<reference evidence="1" key="1">
    <citation type="submission" date="2021-10" db="EMBL/GenBank/DDBJ databases">
        <title>Psilocybe cubensis genome.</title>
        <authorList>
            <person name="Mckernan K.J."/>
            <person name="Crawford S."/>
            <person name="Trippe A."/>
            <person name="Kane L.T."/>
            <person name="Mclaughlin S."/>
        </authorList>
    </citation>
    <scope>NUCLEOTIDE SEQUENCE</scope>
    <source>
        <strain evidence="1">MGC-MH-2018</strain>
    </source>
</reference>
<name>A0ACB8GY00_PSICU</name>
<proteinExistence type="predicted"/>
<keyword evidence="2" id="KW-1185">Reference proteome</keyword>
<sequence>MTPVCKWAKHLFAVSCHATSYCINFFSWVSKTLAALLYADILFQVFVYHWGLVNAQGNTTGLPVGSCTKTIPCGNGACCNSESGFCGLASAELQRISVRLVASLSVSHQLKSLVGTTRQRLYTDVLDTMRSVPLFSELPVDNLLSSRRGRWLATVGLVIFNFAFALISEDFTLKEMAANDSSLWIRTTALKERNPTLKVFLSIGGWNFNDPPTQHIFSNLAGSLSATNTFIKSTLGVLQAYGFDGIDIDWEYPVAPERGGAPEDKDNFPIFLSRIKSAFSPRGYGLTFTAPSSYWYLQHFDLPALLKSADWVNIMTYDLHGVWDKNDTNVGPFVLAHTNLTEIMDTMQLFRNVQIDPSQMVMGIGFYGRSFTLVDGQCSSPGCAFSGGGDPGECSLNSGTLMFSEIQKLLDSTSNAIPVFDEAAAVKYITWNDNQWVSYDDAQTLQMKLNYANSICLGGTMIWSLDQDDNLYTALTGLYPDIGINTPSSIESGNQCRVTGCGQQCPPGYDSLTRLSQIPTGGSCPKNKLARLCCPKGDEPQKCSWRGGGGTSCNGRCNVGEIVLALDKTGDDGHPTCIQGSKAFCCSSGDPQAGACSTGPCDSQTCDPPFIAQTHVNLGPIDIDGCADTPPGQGPFALCPVECLEPTKPVCCKPGYKNCKWVGDPPACLNAVCSPGQIAIFSDIQGDASSQCFGNNKRYYCCDPPSGSSFVPIPVSDVFPSTVDADEPVTFTVDFDDNTGTSSTSSTGAGSSGIGDDGRENDSPFGELFISSPNPSAVSSMDIASDWVVTGCDSTSDQPQTVLAYCSKSMDDDDSGCGHVFIGQAEHTIIQMPKSCGLGPYARVVSLTEHTDQNSLSQEHQAKKPTNEMVYSLSFDYNFLAIPEDNGPVLDAIVNSPPDSGTTSTRRRRDFHQPLEYDKRWFGPFDAWLKKLNTVRSSKTVSRDYHWSDTYTIFHAEQQCPNFSSSLDISVTGTAQITSQFGYYLEATIVPPAVQQAYVFFDAGAGAQASFTISGLAEAHYTSGRRELATFGFPGLYYPGLLTLGPSLHLYGELTGQLSLSGRYTATIGYTFPPINYAFGLADDNPDEASSIDEDPSSPVNSTSDNVGYDFAVGYNVNLEGSLQIPSLQLGVNVLGGSLIDAEVFAEADMYAGVSISGSVSQSSALTFCVNPHYGINLNAGLTGSVLFWRADPVVKNFFSADFPFGGSCFDSVNEGTGSGNSRRSINESSYTYEARGSGQLGSSVLMTHDQDIPAYAVINKRSPTSQKRSMNDLEAVTIQKPLTSWTVGSADASAIEHDPSLKRRAIPFLPGFLTCPTVGDEIAGVGGATDCYCYSDNNIDDQGATGQYADIQARWIEDITANYSSTYTKDDQTMDDQTDQILRRASGTATMTTCPAYSLDMSGYSGTDIVTYFDVKPAEQLKPTLGTYTPYPPNILNAAGIPVLTTDESGGAIYGREHIYEVSMASLFIDHLQQFTDLWQIKKGPSWCQWVNQNLRSGSNSVFEQIQNCYPGGSNGADEMVMLEQQANVFKNYAYFATERLLVPGNRNVIQLVDDDKWDKMCPTKQVARLRAAAGLPSYLNSFDAKRLFKKDNTCIRNIWVSWYNSYVQLSPLRGPNPGNVNVPNIYDNFIYNILNGVVPYLKSQITHYIQNFNPNGGDADTVEVRLSLPVELDYWTDFLNGNKAAPWDNNLAPKADVKVSRTQLTQSILNAMPSITWLNTLPTH</sequence>
<protein>
    <submittedName>
        <fullName evidence="1">Chitotriosidase-1</fullName>
    </submittedName>
</protein>